<sequence length="358" mass="39599">MRGDIYKVVAQADALRRHQKSRHNGVVIEPPSAPDKTDEREDEAIVPSPSNSRSSSTSPPSKGKDRAVSYAPATTQVQPPMRSSTSNGPTSYYRSHTSGGIIPYTQRINPSPLHPYGQVELPTSATRLNQATWGPSQARSEEPPQMSAINYHQVHGSYYTSSHYRLNGYSSQASNSRAPRSRSRTPSDSRSSRTTSPAPILRPEHNGLTDRRPTSPSPSPSSPVVDPSLDHSNGPPRIGSRYQTSSFHDDDLRMAPSRSVVEVPRCSEHQATARYPLRHDLRFMDAHSSDNRMDIDGSSDNRRDDRMHLRRDNTPPAYASSSYKRPEPMEPMLTEDGEPMLNPAELLTQESLASPPPS</sequence>
<feature type="compositionally biased region" description="Low complexity" evidence="1">
    <location>
        <begin position="170"/>
        <end position="184"/>
    </location>
</feature>
<evidence type="ECO:0000313" key="3">
    <source>
        <dbReference type="Proteomes" id="UP001556367"/>
    </source>
</evidence>
<keyword evidence="3" id="KW-1185">Reference proteome</keyword>
<protein>
    <submittedName>
        <fullName evidence="2">Uncharacterized protein</fullName>
    </submittedName>
</protein>
<proteinExistence type="predicted"/>
<feature type="region of interest" description="Disordered" evidence="1">
    <location>
        <begin position="289"/>
        <end position="358"/>
    </location>
</feature>
<evidence type="ECO:0000256" key="1">
    <source>
        <dbReference type="SAM" id="MobiDB-lite"/>
    </source>
</evidence>
<feature type="compositionally biased region" description="Polar residues" evidence="1">
    <location>
        <begin position="72"/>
        <end position="98"/>
    </location>
</feature>
<feature type="compositionally biased region" description="Basic and acidic residues" evidence="1">
    <location>
        <begin position="202"/>
        <end position="213"/>
    </location>
</feature>
<dbReference type="EMBL" id="JASNQZ010000011">
    <property type="protein sequence ID" value="KAL0951955.1"/>
    <property type="molecule type" value="Genomic_DNA"/>
</dbReference>
<reference evidence="3" key="1">
    <citation type="submission" date="2024-06" db="EMBL/GenBank/DDBJ databases">
        <title>Multi-omics analyses provide insights into the biosynthesis of the anticancer antibiotic pleurotin in Hohenbuehelia grisea.</title>
        <authorList>
            <person name="Weaver J.A."/>
            <person name="Alberti F."/>
        </authorList>
    </citation>
    <scope>NUCLEOTIDE SEQUENCE [LARGE SCALE GENOMIC DNA]</scope>
    <source>
        <strain evidence="3">T-177</strain>
    </source>
</reference>
<gene>
    <name evidence="2" type="ORF">HGRIS_008606</name>
</gene>
<evidence type="ECO:0000313" key="2">
    <source>
        <dbReference type="EMBL" id="KAL0951955.1"/>
    </source>
</evidence>
<dbReference type="Proteomes" id="UP001556367">
    <property type="component" value="Unassembled WGS sequence"/>
</dbReference>
<accession>A0ABR3J9Y8</accession>
<feature type="compositionally biased region" description="Low complexity" evidence="1">
    <location>
        <begin position="47"/>
        <end position="61"/>
    </location>
</feature>
<name>A0ABR3J9Y8_9AGAR</name>
<feature type="compositionally biased region" description="Basic and acidic residues" evidence="1">
    <location>
        <begin position="289"/>
        <end position="313"/>
    </location>
</feature>
<feature type="region of interest" description="Disordered" evidence="1">
    <location>
        <begin position="168"/>
        <end position="251"/>
    </location>
</feature>
<organism evidence="2 3">
    <name type="scientific">Hohenbuehelia grisea</name>
    <dbReference type="NCBI Taxonomy" id="104357"/>
    <lineage>
        <taxon>Eukaryota</taxon>
        <taxon>Fungi</taxon>
        <taxon>Dikarya</taxon>
        <taxon>Basidiomycota</taxon>
        <taxon>Agaricomycotina</taxon>
        <taxon>Agaricomycetes</taxon>
        <taxon>Agaricomycetidae</taxon>
        <taxon>Agaricales</taxon>
        <taxon>Pleurotineae</taxon>
        <taxon>Pleurotaceae</taxon>
        <taxon>Hohenbuehelia</taxon>
    </lineage>
</organism>
<comment type="caution">
    <text evidence="2">The sequence shown here is derived from an EMBL/GenBank/DDBJ whole genome shotgun (WGS) entry which is preliminary data.</text>
</comment>
<feature type="region of interest" description="Disordered" evidence="1">
    <location>
        <begin position="16"/>
        <end position="98"/>
    </location>
</feature>